<evidence type="ECO:0000313" key="3">
    <source>
        <dbReference type="Proteomes" id="UP000094526"/>
    </source>
</evidence>
<dbReference type="STRING" id="86049.A0A1C1CT38"/>
<dbReference type="VEuPathDB" id="FungiDB:G647_06433"/>
<dbReference type="EMBL" id="LGRB01000009">
    <property type="protein sequence ID" value="OCT51669.1"/>
    <property type="molecule type" value="Genomic_DNA"/>
</dbReference>
<dbReference type="InterPro" id="IPR010730">
    <property type="entry name" value="HET"/>
</dbReference>
<dbReference type="VEuPathDB" id="FungiDB:CLCR_08081"/>
<accession>A0A1C1CT38</accession>
<feature type="domain" description="Heterokaryon incompatibility" evidence="1">
    <location>
        <begin position="261"/>
        <end position="396"/>
    </location>
</feature>
<protein>
    <recommendedName>
        <fullName evidence="1">Heterokaryon incompatibility domain-containing protein</fullName>
    </recommendedName>
</protein>
<name>A0A1C1CT38_9EURO</name>
<organism evidence="2 3">
    <name type="scientific">Cladophialophora carrionii</name>
    <dbReference type="NCBI Taxonomy" id="86049"/>
    <lineage>
        <taxon>Eukaryota</taxon>
        <taxon>Fungi</taxon>
        <taxon>Dikarya</taxon>
        <taxon>Ascomycota</taxon>
        <taxon>Pezizomycotina</taxon>
        <taxon>Eurotiomycetes</taxon>
        <taxon>Chaetothyriomycetidae</taxon>
        <taxon>Chaetothyriales</taxon>
        <taxon>Herpotrichiellaceae</taxon>
        <taxon>Cladophialophora</taxon>
    </lineage>
</organism>
<dbReference type="Pfam" id="PF06985">
    <property type="entry name" value="HET"/>
    <property type="match status" value="1"/>
</dbReference>
<dbReference type="PANTHER" id="PTHR33112">
    <property type="entry name" value="DOMAIN PROTEIN, PUTATIVE-RELATED"/>
    <property type="match status" value="1"/>
</dbReference>
<dbReference type="eggNOG" id="ENOG502SQ1Q">
    <property type="taxonomic scope" value="Eukaryota"/>
</dbReference>
<comment type="caution">
    <text evidence="2">The sequence shown here is derived from an EMBL/GenBank/DDBJ whole genome shotgun (WGS) entry which is preliminary data.</text>
</comment>
<dbReference type="AlphaFoldDB" id="A0A1C1CT38"/>
<reference evidence="3" key="1">
    <citation type="submission" date="2015-07" db="EMBL/GenBank/DDBJ databases">
        <authorList>
            <person name="Teixeira M.M."/>
            <person name="Souza R.C."/>
            <person name="Almeida L.G."/>
            <person name="Vicente V.A."/>
            <person name="de Hoog S."/>
            <person name="Bocca A.L."/>
            <person name="de Almeida S.R."/>
            <person name="Vasconcelos A.T."/>
            <person name="Felipe M.S."/>
        </authorList>
    </citation>
    <scope>NUCLEOTIDE SEQUENCE [LARGE SCALE GENOMIC DNA]</scope>
    <source>
        <strain evidence="3">KSF</strain>
    </source>
</reference>
<keyword evidence="3" id="KW-1185">Reference proteome</keyword>
<dbReference type="Proteomes" id="UP000094526">
    <property type="component" value="Unassembled WGS sequence"/>
</dbReference>
<sequence length="738" mass="83008">MLRLRRCRSEPAVDIVAKRMQTRKEPCFQFSVPLRQSQAIDGKNVKYVVAPYGSLTYTKNDRGKVCLRCLKWSLTVAASPQLLPQAQTQHGHARLVENWDFSVEMMDSDCPLCRLFAFHACDYQFVNGPMQGRSYDLCQLSVKVKRCRPPNRKRMTSVANFWYLDPTAGSPRSSFPQPAGEGACIGRTDLTAADGHGILCPVLIDPTAVDYSSMRTWLSDCRGHHAVECNLQPSEILPSLQLIDCLAFPPKVVQAQPQHRFVALSYVWGVGGVGSQFSGDSLIWRLLPRTIRDAIVVTTQLGFRYLWVDRYCIPKPRRQEQIGKMDIIYAGAELVIVAAAGDTIKYGLPGVGERKRIQQQPYARIGKDLFASTLGDFNSIGLHAMPWSTRAWCFQEALLSRRRLVFTDDKVYFFCRQMLCIETLSLPFHNPQDRPLTSRVNASTNFYKWLTTRRLPSGNPEQIYDILTEYSTKDMTYESDGLNAIVGVLRAFSNSDSKVEFNSYAGLPLLGPPTRKAFLSALLWSTHTPKKRRSGGLPSWSWVGWTGSFRHDRDLRSVDDDIRVRLVKQDGCTLSWKDFVKSGLLKGNPFPLSRYIELLVQTTFVHIEYVATSRIQGGGGYVIPLQHLDGDKARYAKISLDFAQSSSPKLGDGSHATIVNSPTRCMMLIPPDNRQKLYGVGILLRPVGEVFERFGTVGFAYNGDVWNADGNDDSFLVDTDPKATIEGLDLKREWIRLG</sequence>
<evidence type="ECO:0000259" key="1">
    <source>
        <dbReference type="Pfam" id="PF06985"/>
    </source>
</evidence>
<gene>
    <name evidence="2" type="ORF">CLCR_08081</name>
</gene>
<proteinExistence type="predicted"/>
<dbReference type="OrthoDB" id="5135333at2759"/>
<evidence type="ECO:0000313" key="2">
    <source>
        <dbReference type="EMBL" id="OCT51669.1"/>
    </source>
</evidence>
<dbReference type="PANTHER" id="PTHR33112:SF1">
    <property type="entry name" value="HETEROKARYON INCOMPATIBILITY DOMAIN-CONTAINING PROTEIN"/>
    <property type="match status" value="1"/>
</dbReference>